<dbReference type="InterPro" id="IPR037522">
    <property type="entry name" value="HD_GYP_dom"/>
</dbReference>
<dbReference type="CDD" id="cd00077">
    <property type="entry name" value="HDc"/>
    <property type="match status" value="2"/>
</dbReference>
<accession>A0A0S2IU89</accession>
<dbReference type="InterPro" id="IPR003607">
    <property type="entry name" value="HD/PDEase_dom"/>
</dbReference>
<dbReference type="Gene3D" id="1.10.3210.10">
    <property type="entry name" value="Hypothetical protein af1432"/>
    <property type="match status" value="2"/>
</dbReference>
<dbReference type="Gene3D" id="3.30.450.40">
    <property type="match status" value="1"/>
</dbReference>
<dbReference type="InterPro" id="IPR029016">
    <property type="entry name" value="GAF-like_dom_sf"/>
</dbReference>
<evidence type="ECO:0000259" key="1">
    <source>
        <dbReference type="PROSITE" id="PS51832"/>
    </source>
</evidence>
<dbReference type="AlphaFoldDB" id="A0A0S2IU89"/>
<dbReference type="SUPFAM" id="SSF109604">
    <property type="entry name" value="HD-domain/PDEase-like"/>
    <property type="match status" value="2"/>
</dbReference>
<dbReference type="EMBL" id="CP012029">
    <property type="protein sequence ID" value="ALO27210.1"/>
    <property type="molecule type" value="Genomic_DNA"/>
</dbReference>
<dbReference type="InterPro" id="IPR003018">
    <property type="entry name" value="GAF"/>
</dbReference>
<name>A0A0S2IU89_LEPBO</name>
<dbReference type="PANTHER" id="PTHR43155">
    <property type="entry name" value="CYCLIC DI-GMP PHOSPHODIESTERASE PA4108-RELATED"/>
    <property type="match status" value="1"/>
</dbReference>
<dbReference type="PROSITE" id="PS51832">
    <property type="entry name" value="HD_GYP"/>
    <property type="match status" value="2"/>
</dbReference>
<reference evidence="2 3" key="1">
    <citation type="journal article" date="2015" name="PLoS Negl. Trop. Dis.">
        <title>Distribution of Plasmids in Distinct Leptospira Pathogenic Species.</title>
        <authorList>
            <person name="Wang Y."/>
            <person name="Zhuang X."/>
            <person name="Zhong Y."/>
            <person name="Zhang C."/>
            <person name="Zhang Y."/>
            <person name="Zeng L."/>
            <person name="Zhu Y."/>
            <person name="He P."/>
            <person name="Dong K."/>
            <person name="Pal U."/>
            <person name="Guo X."/>
            <person name="Qin J."/>
        </authorList>
    </citation>
    <scope>NUCLEOTIDE SEQUENCE [LARGE SCALE GENOMIC DNA]</scope>
    <source>
        <strain evidence="2 3">56604</strain>
    </source>
</reference>
<dbReference type="SMART" id="SM00471">
    <property type="entry name" value="HDc"/>
    <property type="match status" value="1"/>
</dbReference>
<gene>
    <name evidence="2" type="ORF">LBBP_03001</name>
</gene>
<dbReference type="PANTHER" id="PTHR43155:SF2">
    <property type="entry name" value="CYCLIC DI-GMP PHOSPHODIESTERASE PA4108"/>
    <property type="match status" value="1"/>
</dbReference>
<dbReference type="Pfam" id="PF13487">
    <property type="entry name" value="HD_5"/>
    <property type="match status" value="1"/>
</dbReference>
<evidence type="ECO:0000313" key="2">
    <source>
        <dbReference type="EMBL" id="ALO27210.1"/>
    </source>
</evidence>
<proteinExistence type="predicted"/>
<dbReference type="Proteomes" id="UP000058857">
    <property type="component" value="Chromosome 1"/>
</dbReference>
<dbReference type="PATRIC" id="fig|280505.15.peg.2929"/>
<feature type="domain" description="HD-GYP" evidence="1">
    <location>
        <begin position="462"/>
        <end position="664"/>
    </location>
</feature>
<protein>
    <submittedName>
        <fullName evidence="2">GAF domain protein</fullName>
    </submittedName>
</protein>
<dbReference type="Pfam" id="PF01590">
    <property type="entry name" value="GAF"/>
    <property type="match status" value="1"/>
</dbReference>
<dbReference type="SUPFAM" id="SSF55781">
    <property type="entry name" value="GAF domain-like"/>
    <property type="match status" value="1"/>
</dbReference>
<evidence type="ECO:0000313" key="3">
    <source>
        <dbReference type="Proteomes" id="UP000058857"/>
    </source>
</evidence>
<feature type="domain" description="HD-GYP" evidence="1">
    <location>
        <begin position="339"/>
        <end position="434"/>
    </location>
</feature>
<organism evidence="2">
    <name type="scientific">Leptospira borgpetersenii serovar Ballum</name>
    <dbReference type="NCBI Taxonomy" id="280505"/>
    <lineage>
        <taxon>Bacteria</taxon>
        <taxon>Pseudomonadati</taxon>
        <taxon>Spirochaetota</taxon>
        <taxon>Spirochaetia</taxon>
        <taxon>Leptospirales</taxon>
        <taxon>Leptospiraceae</taxon>
        <taxon>Leptospira</taxon>
    </lineage>
</organism>
<dbReference type="SMART" id="SM00065">
    <property type="entry name" value="GAF"/>
    <property type="match status" value="1"/>
</dbReference>
<sequence>MIPGKMGQEFPKYIVTDFRSIVKRLDPIVLRLGIQFLNLKEFIQSEPILDSIGFLNVVFYLSASRLKETQKEIHERFQKNPLILSRFILNENLDYVHSEDLKIEEDLIFSILPESSSDMILNKTFLNAFTQLQMITDQFDLQHKVNTTKYEISKLTQIGINLADEKDINKLLREIIFSAREIAIADSGSLYLVEKDEQGVVCNLRFKISSMDINTEEFLLPINKSSVAGYVAATGKILNIPNVYDLPKDAEYTFNSNFDVLSNYHTKSMLVVPMKNHRDEVVGVIQLINKKRNFNQKLTIEQMKGEDIFPFDDYSAQLVMSVAGQAAVAIQNNHLLKEIETLFEGFVTASVNAIEARDPTTSGHSFRVAILTVGLAETVDSIREGKYGQTQFSKEQIKEIRYASLLHDFGKVGVREKVLVKSKKLEDYELELIRWRFEYIKKDIESKTLQKKMDYLKKNGSVGFSDYEISLEFELQAEYQRLDRMFQVVVSSNEPSILEESNFQMLEEIAQVNYFTTGGDKLHLISPYEFGFLTIKKGSLDLAERKEIESHVEHTFQFLSMIPWTGDLKMVPSIAHAHHEKLDGTGYPRGLTADSIPVQSKIMAISDIFDALTDKDRPYKRAVSVERDWIYYKWKQRRIMLIRIFSRFLSMGRFMKVYPARVISVNIQEKSPLFFDRDDSVILTDVSSCKSKYP</sequence>